<name>A0ABT4X3A7_9BACI</name>
<dbReference type="Pfam" id="PF00067">
    <property type="entry name" value="p450"/>
    <property type="match status" value="1"/>
</dbReference>
<dbReference type="CDD" id="cd20625">
    <property type="entry name" value="CYP164-like"/>
    <property type="match status" value="1"/>
</dbReference>
<keyword evidence="2" id="KW-0349">Heme</keyword>
<keyword evidence="2" id="KW-0408">Iron</keyword>
<dbReference type="PANTHER" id="PTHR46696:SF4">
    <property type="entry name" value="BIOTIN BIOSYNTHESIS CYTOCHROME P450"/>
    <property type="match status" value="1"/>
</dbReference>
<accession>A0ABT4X3A7</accession>
<gene>
    <name evidence="3" type="ORF">PJ311_08975</name>
</gene>
<comment type="similarity">
    <text evidence="1 2">Belongs to the cytochrome P450 family.</text>
</comment>
<dbReference type="EMBL" id="JAQKAB010000005">
    <property type="protein sequence ID" value="MDA7026739.1"/>
    <property type="molecule type" value="Genomic_DNA"/>
</dbReference>
<dbReference type="Gene3D" id="1.10.630.10">
    <property type="entry name" value="Cytochrome P450"/>
    <property type="match status" value="1"/>
</dbReference>
<evidence type="ECO:0000313" key="4">
    <source>
        <dbReference type="Proteomes" id="UP001211894"/>
    </source>
</evidence>
<dbReference type="InterPro" id="IPR001128">
    <property type="entry name" value="Cyt_P450"/>
</dbReference>
<dbReference type="PRINTS" id="PR00359">
    <property type="entry name" value="BP450"/>
</dbReference>
<dbReference type="PRINTS" id="PR00385">
    <property type="entry name" value="P450"/>
</dbReference>
<dbReference type="Proteomes" id="UP001211894">
    <property type="component" value="Unassembled WGS sequence"/>
</dbReference>
<comment type="caution">
    <text evidence="3">The sequence shown here is derived from an EMBL/GenBank/DDBJ whole genome shotgun (WGS) entry which is preliminary data.</text>
</comment>
<dbReference type="InterPro" id="IPR002397">
    <property type="entry name" value="Cyt_P450_B"/>
</dbReference>
<sequence length="403" mass="46081">MTPELEMIKPSMRTHANFWQNPYSFYEKLRAIAPVYKGTILKQSGWYVTGHEEATIILSDSKFQNRIPLPLTSTKYEVLKNIQHHMLLFQNQTDHRRIRTLVSQAFTLKQVESLRPSIRAIADELLDQLETKKQVDIVSEFSFPLASLVIANILGVPKEDRYQFREWTASLIETIDFTRSRKTLINGGATVIKLMTYFRSLIEKRKNEPKDDLISTFVQGDSLTEEELLATCILLIIAGHETTVNLISNGLYCLMNHPSQLTALRKNPALIESAVEECLRFESPTQLTARIVSKDYQLNGNTMKKGEQVYILLGAVNRDPKIFTKPHLFDITRKPNPHLAFGYGSHFCLGSSLARIEAQVALLTLVERFPELQLVQTDISYRKLFGFRSLVKLPVNITRERLG</sequence>
<dbReference type="SUPFAM" id="SSF48264">
    <property type="entry name" value="Cytochrome P450"/>
    <property type="match status" value="1"/>
</dbReference>
<proteinExistence type="inferred from homology"/>
<dbReference type="RefSeq" id="WP_271340592.1">
    <property type="nucleotide sequence ID" value="NZ_JAQKAB010000005.1"/>
</dbReference>
<dbReference type="PANTHER" id="PTHR46696">
    <property type="entry name" value="P450, PUTATIVE (EUROFUNG)-RELATED"/>
    <property type="match status" value="1"/>
</dbReference>
<keyword evidence="2" id="KW-0479">Metal-binding</keyword>
<evidence type="ECO:0000256" key="1">
    <source>
        <dbReference type="ARBA" id="ARBA00010617"/>
    </source>
</evidence>
<dbReference type="PROSITE" id="PS00086">
    <property type="entry name" value="CYTOCHROME_P450"/>
    <property type="match status" value="1"/>
</dbReference>
<evidence type="ECO:0000313" key="3">
    <source>
        <dbReference type="EMBL" id="MDA7026739.1"/>
    </source>
</evidence>
<organism evidence="3 4">
    <name type="scientific">Bacillus changyiensis</name>
    <dbReference type="NCBI Taxonomy" id="3004103"/>
    <lineage>
        <taxon>Bacteria</taxon>
        <taxon>Bacillati</taxon>
        <taxon>Bacillota</taxon>
        <taxon>Bacilli</taxon>
        <taxon>Bacillales</taxon>
        <taxon>Bacillaceae</taxon>
        <taxon>Bacillus</taxon>
    </lineage>
</organism>
<dbReference type="InterPro" id="IPR017972">
    <property type="entry name" value="Cyt_P450_CS"/>
</dbReference>
<evidence type="ECO:0000256" key="2">
    <source>
        <dbReference type="RuleBase" id="RU000461"/>
    </source>
</evidence>
<keyword evidence="2" id="KW-0503">Monooxygenase</keyword>
<keyword evidence="2" id="KW-0560">Oxidoreductase</keyword>
<keyword evidence="4" id="KW-1185">Reference proteome</keyword>
<reference evidence="3 4" key="1">
    <citation type="submission" date="2023-01" db="EMBL/GenBank/DDBJ databases">
        <title>Bacillus changyiensis sp. nov., isolated from a coastal deposit.</title>
        <authorList>
            <person name="Xiao G."/>
            <person name="Lai Q."/>
            <person name="Hu Z."/>
            <person name="Shao Z."/>
        </authorList>
    </citation>
    <scope>NUCLEOTIDE SEQUENCE [LARGE SCALE GENOMIC DNA]</scope>
    <source>
        <strain evidence="3 4">CLL-7-23</strain>
    </source>
</reference>
<dbReference type="InterPro" id="IPR036396">
    <property type="entry name" value="Cyt_P450_sf"/>
</dbReference>
<protein>
    <submittedName>
        <fullName evidence="3">Cytochrome P450</fullName>
    </submittedName>
</protein>